<gene>
    <name evidence="1" type="ORF">SCALOS_LOCUS11388</name>
</gene>
<evidence type="ECO:0000313" key="1">
    <source>
        <dbReference type="EMBL" id="CAG8724991.1"/>
    </source>
</evidence>
<sequence length="61" mass="6684">QKSQVEQKGKSSLDFDFQSTLLFDPSMSALPIILKQNSDNGAKLPIAGLWLNASKSESMLE</sequence>
<name>A0ACA9PV18_9GLOM</name>
<dbReference type="Proteomes" id="UP000789860">
    <property type="component" value="Unassembled WGS sequence"/>
</dbReference>
<keyword evidence="2" id="KW-1185">Reference proteome</keyword>
<protein>
    <submittedName>
        <fullName evidence="1">11278_t:CDS:1</fullName>
    </submittedName>
</protein>
<organism evidence="1 2">
    <name type="scientific">Scutellospora calospora</name>
    <dbReference type="NCBI Taxonomy" id="85575"/>
    <lineage>
        <taxon>Eukaryota</taxon>
        <taxon>Fungi</taxon>
        <taxon>Fungi incertae sedis</taxon>
        <taxon>Mucoromycota</taxon>
        <taxon>Glomeromycotina</taxon>
        <taxon>Glomeromycetes</taxon>
        <taxon>Diversisporales</taxon>
        <taxon>Gigasporaceae</taxon>
        <taxon>Scutellospora</taxon>
    </lineage>
</organism>
<feature type="non-terminal residue" evidence="1">
    <location>
        <position position="61"/>
    </location>
</feature>
<feature type="non-terminal residue" evidence="1">
    <location>
        <position position="1"/>
    </location>
</feature>
<accession>A0ACA9PV18</accession>
<evidence type="ECO:0000313" key="2">
    <source>
        <dbReference type="Proteomes" id="UP000789860"/>
    </source>
</evidence>
<comment type="caution">
    <text evidence="1">The sequence shown here is derived from an EMBL/GenBank/DDBJ whole genome shotgun (WGS) entry which is preliminary data.</text>
</comment>
<reference evidence="1" key="1">
    <citation type="submission" date="2021-06" db="EMBL/GenBank/DDBJ databases">
        <authorList>
            <person name="Kallberg Y."/>
            <person name="Tangrot J."/>
            <person name="Rosling A."/>
        </authorList>
    </citation>
    <scope>NUCLEOTIDE SEQUENCE</scope>
    <source>
        <strain evidence="1">AU212A</strain>
    </source>
</reference>
<dbReference type="EMBL" id="CAJVPM010049396">
    <property type="protein sequence ID" value="CAG8724991.1"/>
    <property type="molecule type" value="Genomic_DNA"/>
</dbReference>
<proteinExistence type="predicted"/>